<protein>
    <submittedName>
        <fullName evidence="2">Os04g0343900 protein</fullName>
    </submittedName>
</protein>
<feature type="region of interest" description="Disordered" evidence="1">
    <location>
        <begin position="1"/>
        <end position="25"/>
    </location>
</feature>
<accession>A0A0P0W9A9</accession>
<name>A0A0P0W9A9_ORYSJ</name>
<evidence type="ECO:0000313" key="3">
    <source>
        <dbReference type="Proteomes" id="UP000000763"/>
    </source>
</evidence>
<evidence type="ECO:0000256" key="1">
    <source>
        <dbReference type="SAM" id="MobiDB-lite"/>
    </source>
</evidence>
<feature type="non-terminal residue" evidence="2">
    <location>
        <position position="1"/>
    </location>
</feature>
<evidence type="ECO:0000313" key="2">
    <source>
        <dbReference type="EMBL" id="BAF14421.1"/>
    </source>
</evidence>
<dbReference type="Proteomes" id="UP000000763">
    <property type="component" value="Chromosome 4"/>
</dbReference>
<sequence>SLNPPSRPISCGAVAASRPSASGNGMVSRHGVVGCAGRTLGTASWEELAGCSDGRAATHRSWGTSSLARNDGSCATRTV</sequence>
<reference evidence="2 3" key="1">
    <citation type="journal article" date="2005" name="Nature">
        <title>The map-based sequence of the rice genome.</title>
        <authorList>
            <consortium name="International rice genome sequencing project (IRGSP)"/>
            <person name="Matsumoto T."/>
            <person name="Wu J."/>
            <person name="Kanamori H."/>
            <person name="Katayose Y."/>
            <person name="Fujisawa M."/>
            <person name="Namiki N."/>
            <person name="Mizuno H."/>
            <person name="Yamamoto K."/>
            <person name="Antonio B.A."/>
            <person name="Baba T."/>
            <person name="Sakata K."/>
            <person name="Nagamura Y."/>
            <person name="Aoki H."/>
            <person name="Arikawa K."/>
            <person name="Arita K."/>
            <person name="Bito T."/>
            <person name="Chiden Y."/>
            <person name="Fujitsuka N."/>
            <person name="Fukunaka R."/>
            <person name="Hamada M."/>
            <person name="Harada C."/>
            <person name="Hayashi A."/>
            <person name="Hijishita S."/>
            <person name="Honda M."/>
            <person name="Hosokawa S."/>
            <person name="Ichikawa Y."/>
            <person name="Idonuma A."/>
            <person name="Iijima M."/>
            <person name="Ikeda M."/>
            <person name="Ikeno M."/>
            <person name="Ito K."/>
            <person name="Ito S."/>
            <person name="Ito T."/>
            <person name="Ito Y."/>
            <person name="Ito Y."/>
            <person name="Iwabuchi A."/>
            <person name="Kamiya K."/>
            <person name="Karasawa W."/>
            <person name="Kurita K."/>
            <person name="Katagiri S."/>
            <person name="Kikuta A."/>
            <person name="Kobayashi H."/>
            <person name="Kobayashi N."/>
            <person name="Machita K."/>
            <person name="Maehara T."/>
            <person name="Masukawa M."/>
            <person name="Mizubayashi T."/>
            <person name="Mukai Y."/>
            <person name="Nagasaki H."/>
            <person name="Nagata Y."/>
            <person name="Naito S."/>
            <person name="Nakashima M."/>
            <person name="Nakama Y."/>
            <person name="Nakamichi Y."/>
            <person name="Nakamura M."/>
            <person name="Meguro A."/>
            <person name="Negishi M."/>
            <person name="Ohta I."/>
            <person name="Ohta T."/>
            <person name="Okamoto M."/>
            <person name="Ono N."/>
            <person name="Saji S."/>
            <person name="Sakaguchi M."/>
            <person name="Sakai K."/>
            <person name="Shibata M."/>
            <person name="Shimokawa T."/>
            <person name="Song J."/>
            <person name="Takazaki Y."/>
            <person name="Terasawa K."/>
            <person name="Tsugane M."/>
            <person name="Tsuji K."/>
            <person name="Ueda S."/>
            <person name="Waki K."/>
            <person name="Yamagata H."/>
            <person name="Yamamoto M."/>
            <person name="Yamamoto S."/>
            <person name="Yamane H."/>
            <person name="Yoshiki S."/>
            <person name="Yoshihara R."/>
            <person name="Yukawa K."/>
            <person name="Zhong H."/>
            <person name="Yano M."/>
            <person name="Yuan Q."/>
            <person name="Ouyang S."/>
            <person name="Liu J."/>
            <person name="Jones K.M."/>
            <person name="Gansberger K."/>
            <person name="Moffat K."/>
            <person name="Hill J."/>
            <person name="Bera J."/>
            <person name="Fadrosh D."/>
            <person name="Jin S."/>
            <person name="Johri S."/>
            <person name="Kim M."/>
            <person name="Overton L."/>
            <person name="Reardon M."/>
            <person name="Tsitrin T."/>
            <person name="Vuong H."/>
            <person name="Weaver B."/>
            <person name="Ciecko A."/>
            <person name="Tallon L."/>
            <person name="Jackson J."/>
            <person name="Pai G."/>
            <person name="Aken S.V."/>
            <person name="Utterback T."/>
            <person name="Reidmuller S."/>
            <person name="Feldblyum T."/>
            <person name="Hsiao J."/>
            <person name="Zismann V."/>
            <person name="Iobst S."/>
            <person name="de Vazeille A.R."/>
            <person name="Buell C.R."/>
            <person name="Ying K."/>
            <person name="Li Y."/>
            <person name="Lu T."/>
            <person name="Huang Y."/>
            <person name="Zhao Q."/>
            <person name="Feng Q."/>
            <person name="Zhang L."/>
            <person name="Zhu J."/>
            <person name="Weng Q."/>
            <person name="Mu J."/>
            <person name="Lu Y."/>
            <person name="Fan D."/>
            <person name="Liu Y."/>
            <person name="Guan J."/>
            <person name="Zhang Y."/>
            <person name="Yu S."/>
            <person name="Liu X."/>
            <person name="Zhang Y."/>
            <person name="Hong G."/>
            <person name="Han B."/>
            <person name="Choisne N."/>
            <person name="Demange N."/>
            <person name="Orjeda G."/>
            <person name="Samain S."/>
            <person name="Cattolico L."/>
            <person name="Pelletier E."/>
            <person name="Couloux A."/>
            <person name="Segurens B."/>
            <person name="Wincker P."/>
            <person name="D'Hont A."/>
            <person name="Scarpelli C."/>
            <person name="Weissenbach J."/>
            <person name="Salanoubat M."/>
            <person name="Quetier F."/>
            <person name="Yu Y."/>
            <person name="Kim H.R."/>
            <person name="Rambo T."/>
            <person name="Currie J."/>
            <person name="Collura K."/>
            <person name="Luo M."/>
            <person name="Yang T."/>
            <person name="Ammiraju J.S.S."/>
            <person name="Engler F."/>
            <person name="Soderlund C."/>
            <person name="Wing R.A."/>
            <person name="Palmer L.E."/>
            <person name="de la Bastide M."/>
            <person name="Spiegel L."/>
            <person name="Nascimento L."/>
            <person name="Zutavern T."/>
            <person name="O'Shaughnessy A."/>
            <person name="Dike S."/>
            <person name="Dedhia N."/>
            <person name="Preston R."/>
            <person name="Balija V."/>
            <person name="McCombie W.R."/>
            <person name="Chow T."/>
            <person name="Chen H."/>
            <person name="Chung M."/>
            <person name="Chen C."/>
            <person name="Shaw J."/>
            <person name="Wu H."/>
            <person name="Hsiao K."/>
            <person name="Chao Y."/>
            <person name="Chu M."/>
            <person name="Cheng C."/>
            <person name="Hour A."/>
            <person name="Lee P."/>
            <person name="Lin S."/>
            <person name="Lin Y."/>
            <person name="Liou J."/>
            <person name="Liu S."/>
            <person name="Hsing Y."/>
            <person name="Raghuvanshi S."/>
            <person name="Mohanty A."/>
            <person name="Bharti A.K."/>
            <person name="Gaur A."/>
            <person name="Gupta V."/>
            <person name="Kumar D."/>
            <person name="Ravi V."/>
            <person name="Vij S."/>
            <person name="Kapur A."/>
            <person name="Khurana P."/>
            <person name="Khurana P."/>
            <person name="Khurana J.P."/>
            <person name="Tyagi A.K."/>
            <person name="Gaikwad K."/>
            <person name="Singh A."/>
            <person name="Dalal V."/>
            <person name="Srivastava S."/>
            <person name="Dixit A."/>
            <person name="Pal A.K."/>
            <person name="Ghazi I.A."/>
            <person name="Yadav M."/>
            <person name="Pandit A."/>
            <person name="Bhargava A."/>
            <person name="Sureshbabu K."/>
            <person name="Batra K."/>
            <person name="Sharma T.R."/>
            <person name="Mohapatra T."/>
            <person name="Singh N.K."/>
            <person name="Messing J."/>
            <person name="Nelson A.B."/>
            <person name="Fuks G."/>
            <person name="Kavchok S."/>
            <person name="Keizer G."/>
            <person name="Linton E."/>
            <person name="Llaca V."/>
            <person name="Song R."/>
            <person name="Tanyolac B."/>
            <person name="Young S."/>
            <person name="Ho-Il K."/>
            <person name="Hahn J.H."/>
            <person name="Sangsakoo G."/>
            <person name="Vanavichit A."/>
            <person name="de Mattos Luiz.A.T."/>
            <person name="Zimmer P.D."/>
            <person name="Malone G."/>
            <person name="Dellagostin O."/>
            <person name="de Oliveira A.C."/>
            <person name="Bevan M."/>
            <person name="Bancroft I."/>
            <person name="Minx P."/>
            <person name="Cordum H."/>
            <person name="Wilson R."/>
            <person name="Cheng Z."/>
            <person name="Jin W."/>
            <person name="Jiang J."/>
            <person name="Leong S.A."/>
            <person name="Iwama H."/>
            <person name="Gojobori T."/>
            <person name="Itoh T."/>
            <person name="Niimura Y."/>
            <person name="Fujii Y."/>
            <person name="Habara T."/>
            <person name="Sakai H."/>
            <person name="Sato Y."/>
            <person name="Wilson G."/>
            <person name="Kumar K."/>
            <person name="McCouch S."/>
            <person name="Juretic N."/>
            <person name="Hoen D."/>
            <person name="Wright S."/>
            <person name="Bruskiewich R."/>
            <person name="Bureau T."/>
            <person name="Miyao A."/>
            <person name="Hirochika H."/>
            <person name="Nishikawa T."/>
            <person name="Kadowaki K."/>
            <person name="Sugiura M."/>
            <person name="Burr B."/>
            <person name="Sasaki T."/>
        </authorList>
    </citation>
    <scope>NUCLEOTIDE SEQUENCE [LARGE SCALE GENOMIC DNA]</scope>
    <source>
        <strain evidence="3">cv. Nipponbare</strain>
    </source>
</reference>
<dbReference type="Gramene" id="Os04t0343900-01">
    <property type="protein sequence ID" value="Os04t0343900-01"/>
    <property type="gene ID" value="Os04g0343900"/>
</dbReference>
<reference evidence="3" key="2">
    <citation type="journal article" date="2008" name="Nucleic Acids Res.">
        <title>The rice annotation project database (RAP-DB): 2008 update.</title>
        <authorList>
            <consortium name="The rice annotation project (RAP)"/>
        </authorList>
    </citation>
    <scope>GENOME REANNOTATION</scope>
    <source>
        <strain evidence="3">cv. Nipponbare</strain>
    </source>
</reference>
<dbReference type="EMBL" id="AP008210">
    <property type="protein sequence ID" value="BAF14421.1"/>
    <property type="molecule type" value="Genomic_DNA"/>
</dbReference>
<gene>
    <name evidence="2" type="ordered locus">Os04g0343900</name>
</gene>
<dbReference type="AlphaFoldDB" id="A0A0P0W9A9"/>
<dbReference type="KEGG" id="dosa:Os04g0343900"/>
<organism evidence="2 3">
    <name type="scientific">Oryza sativa subsp. japonica</name>
    <name type="common">Rice</name>
    <dbReference type="NCBI Taxonomy" id="39947"/>
    <lineage>
        <taxon>Eukaryota</taxon>
        <taxon>Viridiplantae</taxon>
        <taxon>Streptophyta</taxon>
        <taxon>Embryophyta</taxon>
        <taxon>Tracheophyta</taxon>
        <taxon>Spermatophyta</taxon>
        <taxon>Magnoliopsida</taxon>
        <taxon>Liliopsida</taxon>
        <taxon>Poales</taxon>
        <taxon>Poaceae</taxon>
        <taxon>BOP clade</taxon>
        <taxon>Oryzoideae</taxon>
        <taxon>Oryzeae</taxon>
        <taxon>Oryzinae</taxon>
        <taxon>Oryza</taxon>
        <taxon>Oryza sativa</taxon>
    </lineage>
</organism>
<proteinExistence type="predicted"/>